<dbReference type="InterPro" id="IPR017853">
    <property type="entry name" value="GH"/>
</dbReference>
<dbReference type="GO" id="GO:0090599">
    <property type="term" value="F:alpha-glucosidase activity"/>
    <property type="evidence" value="ECO:0007669"/>
    <property type="project" value="UniProtKB-ARBA"/>
</dbReference>
<evidence type="ECO:0000256" key="1">
    <source>
        <dbReference type="ARBA" id="ARBA00004240"/>
    </source>
</evidence>
<feature type="domain" description="Glycoside hydrolase family 31 TIM barrel" evidence="11">
    <location>
        <begin position="272"/>
        <end position="487"/>
    </location>
</feature>
<dbReference type="PANTHER" id="PTHR22762:SF54">
    <property type="entry name" value="BCDNA.GH04962"/>
    <property type="match status" value="1"/>
</dbReference>
<dbReference type="OrthoDB" id="3237269at2759"/>
<evidence type="ECO:0000256" key="6">
    <source>
        <dbReference type="ARBA" id="ARBA00022824"/>
    </source>
</evidence>
<feature type="domain" description="Glycoside hydrolase family 31 N-terminal" evidence="12">
    <location>
        <begin position="67"/>
        <end position="185"/>
    </location>
</feature>
<gene>
    <name evidence="14" type="ORF">DIABBA_LOCUS12789</name>
</gene>
<evidence type="ECO:0000256" key="8">
    <source>
        <dbReference type="ARBA" id="ARBA00023295"/>
    </source>
</evidence>
<dbReference type="Gene3D" id="3.20.20.80">
    <property type="entry name" value="Glycosidases"/>
    <property type="match status" value="3"/>
</dbReference>
<evidence type="ECO:0000259" key="12">
    <source>
        <dbReference type="Pfam" id="PF13802"/>
    </source>
</evidence>
<dbReference type="CDD" id="cd14752">
    <property type="entry name" value="GH31_N"/>
    <property type="match status" value="2"/>
</dbReference>
<name>A0A9N9XHH8_DIABA</name>
<dbReference type="InterPro" id="IPR025887">
    <property type="entry name" value="Glyco_hydro_31_N_dom"/>
</dbReference>
<dbReference type="AlphaFoldDB" id="A0A9N9XHH8"/>
<accession>A0A9N9XHH8</accession>
<dbReference type="GO" id="GO:0006491">
    <property type="term" value="P:N-glycan processing"/>
    <property type="evidence" value="ECO:0007669"/>
    <property type="project" value="TreeGrafter"/>
</dbReference>
<dbReference type="InterPro" id="IPR011013">
    <property type="entry name" value="Gal_mutarotase_sf_dom"/>
</dbReference>
<evidence type="ECO:0000256" key="7">
    <source>
        <dbReference type="ARBA" id="ARBA00023180"/>
    </source>
</evidence>
<keyword evidence="8" id="KW-0326">Glycosidase</keyword>
<dbReference type="Proteomes" id="UP001153709">
    <property type="component" value="Chromosome 8"/>
</dbReference>
<dbReference type="EMBL" id="OU898283">
    <property type="protein sequence ID" value="CAG9840094.1"/>
    <property type="molecule type" value="Genomic_DNA"/>
</dbReference>
<evidence type="ECO:0000256" key="5">
    <source>
        <dbReference type="ARBA" id="ARBA00022801"/>
    </source>
</evidence>
<dbReference type="PANTHER" id="PTHR22762">
    <property type="entry name" value="ALPHA-GLUCOSIDASE"/>
    <property type="match status" value="1"/>
</dbReference>
<dbReference type="Pfam" id="PF13802">
    <property type="entry name" value="Gal_mutarotas_2"/>
    <property type="match status" value="1"/>
</dbReference>
<comment type="similarity">
    <text evidence="3">Belongs to the glycosyl hydrolase 31 family.</text>
</comment>
<dbReference type="SUPFAM" id="SSF74650">
    <property type="entry name" value="Galactose mutarotase-like"/>
    <property type="match status" value="1"/>
</dbReference>
<keyword evidence="7" id="KW-0325">Glycoprotein</keyword>
<evidence type="ECO:0000259" key="11">
    <source>
        <dbReference type="Pfam" id="PF01055"/>
    </source>
</evidence>
<dbReference type="GO" id="GO:0030246">
    <property type="term" value="F:carbohydrate binding"/>
    <property type="evidence" value="ECO:0007669"/>
    <property type="project" value="InterPro"/>
</dbReference>
<dbReference type="Gene3D" id="2.60.40.1760">
    <property type="entry name" value="glycosyl hydrolase (family 31)"/>
    <property type="match status" value="2"/>
</dbReference>
<evidence type="ECO:0000313" key="15">
    <source>
        <dbReference type="Proteomes" id="UP001153709"/>
    </source>
</evidence>
<evidence type="ECO:0000256" key="3">
    <source>
        <dbReference type="ARBA" id="ARBA00007806"/>
    </source>
</evidence>
<dbReference type="InterPro" id="IPR030458">
    <property type="entry name" value="Glyco_hydro_31_AS"/>
</dbReference>
<organism evidence="14 15">
    <name type="scientific">Diabrotica balteata</name>
    <name type="common">Banded cucumber beetle</name>
    <dbReference type="NCBI Taxonomy" id="107213"/>
    <lineage>
        <taxon>Eukaryota</taxon>
        <taxon>Metazoa</taxon>
        <taxon>Ecdysozoa</taxon>
        <taxon>Arthropoda</taxon>
        <taxon>Hexapoda</taxon>
        <taxon>Insecta</taxon>
        <taxon>Pterygota</taxon>
        <taxon>Neoptera</taxon>
        <taxon>Endopterygota</taxon>
        <taxon>Coleoptera</taxon>
        <taxon>Polyphaga</taxon>
        <taxon>Cucujiformia</taxon>
        <taxon>Chrysomeloidea</taxon>
        <taxon>Chrysomelidae</taxon>
        <taxon>Galerucinae</taxon>
        <taxon>Diabroticina</taxon>
        <taxon>Diabroticites</taxon>
        <taxon>Diabrotica</taxon>
    </lineage>
</organism>
<feature type="domain" description="Glycoside hydrolase family 31 TIM barrel" evidence="11">
    <location>
        <begin position="830"/>
        <end position="1159"/>
    </location>
</feature>
<dbReference type="Pfam" id="PF21365">
    <property type="entry name" value="Glyco_hydro_31_3rd"/>
    <property type="match status" value="1"/>
</dbReference>
<feature type="domain" description="Glycoside hydrolase family 31 TIM barrel" evidence="11">
    <location>
        <begin position="231"/>
        <end position="266"/>
    </location>
</feature>
<dbReference type="SUPFAM" id="SSF51445">
    <property type="entry name" value="(Trans)glycosidases"/>
    <property type="match status" value="2"/>
</dbReference>
<evidence type="ECO:0000256" key="9">
    <source>
        <dbReference type="ARBA" id="ARBA00042895"/>
    </source>
</evidence>
<keyword evidence="5" id="KW-0378">Hydrolase</keyword>
<dbReference type="GO" id="GO:0005783">
    <property type="term" value="C:endoplasmic reticulum"/>
    <property type="evidence" value="ECO:0007669"/>
    <property type="project" value="UniProtKB-SubCell"/>
</dbReference>
<dbReference type="SUPFAM" id="SSF51011">
    <property type="entry name" value="Glycosyl hydrolase domain"/>
    <property type="match status" value="1"/>
</dbReference>
<keyword evidence="15" id="KW-1185">Reference proteome</keyword>
<dbReference type="InterPro" id="IPR013780">
    <property type="entry name" value="Glyco_hydro_b"/>
</dbReference>
<evidence type="ECO:0000313" key="14">
    <source>
        <dbReference type="EMBL" id="CAG9840094.1"/>
    </source>
</evidence>
<dbReference type="Gene3D" id="2.60.40.1180">
    <property type="entry name" value="Golgi alpha-mannosidase II"/>
    <property type="match status" value="2"/>
</dbReference>
<sequence>MVEMIRYAILLVILATTATAIDKTVFKSCSERPFCKLVSDTLDGTDGSLLVTPQDDTIPYQVIIDAGPPLTITFYYQGLKQVVLDGERLVYESTDDSKAFTFKADFPEADRLYGLLDHAWNLALGDTNNGTAESGDPLRLRNSDSWGYEANSPMALYGARPVVYGHSENKTSGIFLHNAAEQWIDASSGSDGKDPSVYFIVERAAFDLFVLLGPSPKEIVRQFTGLTGKAHLPQIWALGYHQCRFSYKSQDDVKDVVARLDENDFPGTPSADCWPGASSWIDYLNPEAADYYSTWFSFEKFNGSTPTLAGIWNDMNEPAVFDDSTEKTMPWEVQHYGGVEHGDIHNIYGLLHVKSTHKGLLDRDQNQKRPFVLTRSNFAGSQRYAAMWTGDNSATWEHFANSISECMNANMLGMVFCGADIGGFIGDPSDELLQRWYQGAVWTPFFRGHSSRESKRREPYLFSKEVQDVIRNALRLRYRHIPTIYTLFFEHTVTGDPIITPLYYHYPGLNDRDTQTMIGTDIMSVAVTKPGVKSVEVYFPGSYSDTDPFDKNTDFWYRVDKYQFSQFRAGLVEQVEVDIDSSPVFYRAGSIIFNLDTPRKSIVEAKDDFYSIYVNVDRRNSAKGRLFKDDLYSFNYEKKTYYYSEAEWVPESEKMLIKYAILLAILASTATAADNPVFKKCSERPFCKRLRNYVVDDKSKYSADVHSSSIKDNILTVPLKNENGDNLNLLLSMFEGNKIRVKVEDPNSKRFELGDIVIIEELKELPKNKTSGIFLHNAAEQWIDTSSGSDDKDPSVYFIVERAAFDLFILLGPTPKEIVRQFTGLTGKAHLPQIWALGYHQCRFSYRSQDDVKDVVARMDENDIPFDAIWLDGDHTDGYKWFHWNHTTFPDPVELQQNISATGRVCVSISDPHIKVDDDYDVYAGAKGKYFTKWANGNEYVDYSWPGASSWIDYLNPEAADYYSTWFSFEKFNGSTPTLAGIWNDMNEPSVFNDSSEMTMPWEVQHYGGVEHGDIHNIYGLLHVSQIYHKGLMDRDKNEKRPFVLTRSNFAGSQRYAAMWTGDNNSTWEHFANSISECMNANVLGMVFCGADIGGFIGDPSDELLQRWYQGAVWTPFFRGHSDTMSKRREPYLFPKEVQDVIRNALRLRYRHIPTIYTLFYEHTVTGDPIISPLYYQYPGINDRDTQTMIGELEIKKSVFTKTARGTPLHKIDIAKALREGNGILELSF</sequence>
<comment type="subcellular location">
    <subcellularLocation>
        <location evidence="1">Endoplasmic reticulum</location>
    </subcellularLocation>
</comment>
<dbReference type="Pfam" id="PF01055">
    <property type="entry name" value="Glyco_hydro_31_2nd"/>
    <property type="match status" value="3"/>
</dbReference>
<protein>
    <recommendedName>
        <fullName evidence="9">Glucosidase II subunit alpha</fullName>
    </recommendedName>
</protein>
<feature type="signal peptide" evidence="10">
    <location>
        <begin position="1"/>
        <end position="20"/>
    </location>
</feature>
<comment type="pathway">
    <text evidence="2">Glycan metabolism; N-glycan metabolism.</text>
</comment>
<dbReference type="GO" id="GO:0005975">
    <property type="term" value="P:carbohydrate metabolic process"/>
    <property type="evidence" value="ECO:0007669"/>
    <property type="project" value="InterPro"/>
</dbReference>
<feature type="chain" id="PRO_5040454560" description="Glucosidase II subunit alpha" evidence="10">
    <location>
        <begin position="21"/>
        <end position="1229"/>
    </location>
</feature>
<evidence type="ECO:0000256" key="10">
    <source>
        <dbReference type="SAM" id="SignalP"/>
    </source>
</evidence>
<dbReference type="InterPro" id="IPR000322">
    <property type="entry name" value="Glyco_hydro_31_TIM"/>
</dbReference>
<evidence type="ECO:0000256" key="2">
    <source>
        <dbReference type="ARBA" id="ARBA00004833"/>
    </source>
</evidence>
<dbReference type="PROSITE" id="PS00129">
    <property type="entry name" value="GLYCOSYL_HYDROL_F31_1"/>
    <property type="match status" value="2"/>
</dbReference>
<evidence type="ECO:0000259" key="13">
    <source>
        <dbReference type="Pfam" id="PF21365"/>
    </source>
</evidence>
<evidence type="ECO:0000256" key="4">
    <source>
        <dbReference type="ARBA" id="ARBA00022729"/>
    </source>
</evidence>
<feature type="domain" description="Glycosyl hydrolase family 31 C-terminal" evidence="13">
    <location>
        <begin position="495"/>
        <end position="592"/>
    </location>
</feature>
<dbReference type="CDD" id="cd06603">
    <property type="entry name" value="GH31_GANC_GANAB_alpha"/>
    <property type="match status" value="1"/>
</dbReference>
<proteinExistence type="inferred from homology"/>
<reference evidence="14" key="1">
    <citation type="submission" date="2022-01" db="EMBL/GenBank/DDBJ databases">
        <authorList>
            <person name="King R."/>
        </authorList>
    </citation>
    <scope>NUCLEOTIDE SEQUENCE</scope>
</reference>
<keyword evidence="6" id="KW-0256">Endoplasmic reticulum</keyword>
<keyword evidence="4 10" id="KW-0732">Signal</keyword>
<dbReference type="InterPro" id="IPR048395">
    <property type="entry name" value="Glyco_hydro_31_C"/>
</dbReference>